<evidence type="ECO:0000313" key="2">
    <source>
        <dbReference type="EMBL" id="GAA1390304.1"/>
    </source>
</evidence>
<keyword evidence="3" id="KW-1185">Reference proteome</keyword>
<accession>A0ABN1XU54</accession>
<dbReference type="Proteomes" id="UP001501414">
    <property type="component" value="Unassembled WGS sequence"/>
</dbReference>
<name>A0ABN1XU54_9PSEU</name>
<comment type="caution">
    <text evidence="2">The sequence shown here is derived from an EMBL/GenBank/DDBJ whole genome shotgun (WGS) entry which is preliminary data.</text>
</comment>
<sequence>MLLLTHGGYRPDWRGTVSDVIYFTETQARAWEELSTQEEIWRSADLRIGHRCESCGNEWLTNPRHTKAVSKQRRGRTLFGLGAAALGGGFGGALSGLVGGQIHACPRCQGTKSRDRLLAFCARCTTLCTDQILRTCTKCNTPFGADIKSGTQWETKPSSWV</sequence>
<keyword evidence="1" id="KW-0812">Transmembrane</keyword>
<protein>
    <submittedName>
        <fullName evidence="2">Uncharacterized protein</fullName>
    </submittedName>
</protein>
<gene>
    <name evidence="2" type="ORF">GCM10009613_30660</name>
</gene>
<dbReference type="EMBL" id="BAAAJK010000011">
    <property type="protein sequence ID" value="GAA1390304.1"/>
    <property type="molecule type" value="Genomic_DNA"/>
</dbReference>
<organism evidence="2 3">
    <name type="scientific">Pseudonocardia kongjuensis</name>
    <dbReference type="NCBI Taxonomy" id="102227"/>
    <lineage>
        <taxon>Bacteria</taxon>
        <taxon>Bacillati</taxon>
        <taxon>Actinomycetota</taxon>
        <taxon>Actinomycetes</taxon>
        <taxon>Pseudonocardiales</taxon>
        <taxon>Pseudonocardiaceae</taxon>
        <taxon>Pseudonocardia</taxon>
    </lineage>
</organism>
<evidence type="ECO:0000313" key="3">
    <source>
        <dbReference type="Proteomes" id="UP001501414"/>
    </source>
</evidence>
<feature type="transmembrane region" description="Helical" evidence="1">
    <location>
        <begin position="77"/>
        <end position="98"/>
    </location>
</feature>
<keyword evidence="1" id="KW-0472">Membrane</keyword>
<reference evidence="2 3" key="1">
    <citation type="journal article" date="2019" name="Int. J. Syst. Evol. Microbiol.">
        <title>The Global Catalogue of Microorganisms (GCM) 10K type strain sequencing project: providing services to taxonomists for standard genome sequencing and annotation.</title>
        <authorList>
            <consortium name="The Broad Institute Genomics Platform"/>
            <consortium name="The Broad Institute Genome Sequencing Center for Infectious Disease"/>
            <person name="Wu L."/>
            <person name="Ma J."/>
        </authorList>
    </citation>
    <scope>NUCLEOTIDE SEQUENCE [LARGE SCALE GENOMIC DNA]</scope>
    <source>
        <strain evidence="2 3">JCM 11896</strain>
    </source>
</reference>
<evidence type="ECO:0000256" key="1">
    <source>
        <dbReference type="SAM" id="Phobius"/>
    </source>
</evidence>
<keyword evidence="1" id="KW-1133">Transmembrane helix</keyword>
<proteinExistence type="predicted"/>